<comment type="caution">
    <text evidence="3">The sequence shown here is derived from an EMBL/GenBank/DDBJ whole genome shotgun (WGS) entry which is preliminary data.</text>
</comment>
<name>A0A955L7Q5_9BACT</name>
<accession>A0A955L7Q5</accession>
<dbReference type="EMBL" id="JAGQLH010000010">
    <property type="protein sequence ID" value="MCA9385263.1"/>
    <property type="molecule type" value="Genomic_DNA"/>
</dbReference>
<keyword evidence="2" id="KW-0812">Transmembrane</keyword>
<keyword evidence="2" id="KW-0472">Membrane</keyword>
<dbReference type="Proteomes" id="UP000754563">
    <property type="component" value="Unassembled WGS sequence"/>
</dbReference>
<evidence type="ECO:0000313" key="4">
    <source>
        <dbReference type="Proteomes" id="UP000754563"/>
    </source>
</evidence>
<feature type="compositionally biased region" description="Acidic residues" evidence="1">
    <location>
        <begin position="1"/>
        <end position="11"/>
    </location>
</feature>
<reference evidence="3" key="2">
    <citation type="journal article" date="2021" name="Microbiome">
        <title>Successional dynamics and alternative stable states in a saline activated sludge microbial community over 9 years.</title>
        <authorList>
            <person name="Wang Y."/>
            <person name="Ye J."/>
            <person name="Ju F."/>
            <person name="Liu L."/>
            <person name="Boyd J.A."/>
            <person name="Deng Y."/>
            <person name="Parks D.H."/>
            <person name="Jiang X."/>
            <person name="Yin X."/>
            <person name="Woodcroft B.J."/>
            <person name="Tyson G.W."/>
            <person name="Hugenholtz P."/>
            <person name="Polz M.F."/>
            <person name="Zhang T."/>
        </authorList>
    </citation>
    <scope>NUCLEOTIDE SEQUENCE</scope>
    <source>
        <strain evidence="3">HKST-UBA11</strain>
    </source>
</reference>
<protein>
    <submittedName>
        <fullName evidence="3">Uncharacterized protein</fullName>
    </submittedName>
</protein>
<feature type="compositionally biased region" description="Acidic residues" evidence="1">
    <location>
        <begin position="27"/>
        <end position="41"/>
    </location>
</feature>
<proteinExistence type="predicted"/>
<feature type="transmembrane region" description="Helical" evidence="2">
    <location>
        <begin position="112"/>
        <end position="132"/>
    </location>
</feature>
<evidence type="ECO:0000256" key="1">
    <source>
        <dbReference type="SAM" id="MobiDB-lite"/>
    </source>
</evidence>
<dbReference type="AlphaFoldDB" id="A0A955L7Q5"/>
<evidence type="ECO:0000313" key="3">
    <source>
        <dbReference type="EMBL" id="MCA9385263.1"/>
    </source>
</evidence>
<feature type="region of interest" description="Disordered" evidence="1">
    <location>
        <begin position="1"/>
        <end position="44"/>
    </location>
</feature>
<gene>
    <name evidence="3" type="ORF">KC717_01305</name>
</gene>
<sequence>MSNDFSNEENLGDNIPVTDTREVTSQSEEDTIVDSSEESLMDNESLSIDSGEEIAVFTPLVPTQIRQQREETRGALAKIFMIGFYIMILLGGLFVAVNNDPLESKVQYLQDVLLALSGILSGPLGFVVGYYFRRQEEQEVS</sequence>
<reference evidence="3" key="1">
    <citation type="submission" date="2020-04" db="EMBL/GenBank/DDBJ databases">
        <authorList>
            <person name="Zhang T."/>
        </authorList>
    </citation>
    <scope>NUCLEOTIDE SEQUENCE</scope>
    <source>
        <strain evidence="3">HKST-UBA11</strain>
    </source>
</reference>
<organism evidence="3 4">
    <name type="scientific">Candidatus Dojkabacteria bacterium</name>
    <dbReference type="NCBI Taxonomy" id="2099670"/>
    <lineage>
        <taxon>Bacteria</taxon>
        <taxon>Candidatus Dojkabacteria</taxon>
    </lineage>
</organism>
<evidence type="ECO:0000256" key="2">
    <source>
        <dbReference type="SAM" id="Phobius"/>
    </source>
</evidence>
<feature type="transmembrane region" description="Helical" evidence="2">
    <location>
        <begin position="75"/>
        <end position="97"/>
    </location>
</feature>
<keyword evidence="2" id="KW-1133">Transmembrane helix</keyword>